<dbReference type="InParanoid" id="E2C2K7"/>
<dbReference type="OMA" id="CMVPIGK"/>
<dbReference type="GO" id="GO:0019212">
    <property type="term" value="F:phosphatase inhibitor activity"/>
    <property type="evidence" value="ECO:0007669"/>
    <property type="project" value="TreeGrafter"/>
</dbReference>
<dbReference type="STRING" id="610380.E2C2K7"/>
<dbReference type="GO" id="GO:0005634">
    <property type="term" value="C:nucleus"/>
    <property type="evidence" value="ECO:0007669"/>
    <property type="project" value="UniProtKB-SubCell"/>
</dbReference>
<feature type="region of interest" description="Disordered" evidence="5">
    <location>
        <begin position="520"/>
        <end position="549"/>
    </location>
</feature>
<dbReference type="CDD" id="cd23159">
    <property type="entry name" value="Prefoldin_URI1"/>
    <property type="match status" value="1"/>
</dbReference>
<dbReference type="InterPro" id="IPR052255">
    <property type="entry name" value="RNA_pol_II_subunit5-mediator"/>
</dbReference>
<gene>
    <name evidence="6" type="ORF">EAI_11772</name>
</gene>
<keyword evidence="7" id="KW-1185">Reference proteome</keyword>
<keyword evidence="4" id="KW-0175">Coiled coil</keyword>
<dbReference type="Pfam" id="PF02996">
    <property type="entry name" value="Prefoldin"/>
    <property type="match status" value="1"/>
</dbReference>
<dbReference type="PANTHER" id="PTHR15111">
    <property type="entry name" value="RNA POLYMERASE II SUBUNIT 5-MEDIATING PROTEIN NNX3"/>
    <property type="match status" value="1"/>
</dbReference>
<dbReference type="EMBL" id="GL452135">
    <property type="protein sequence ID" value="EFN77863.1"/>
    <property type="molecule type" value="Genomic_DNA"/>
</dbReference>
<dbReference type="GO" id="GO:0003714">
    <property type="term" value="F:transcription corepressor activity"/>
    <property type="evidence" value="ECO:0007669"/>
    <property type="project" value="TreeGrafter"/>
</dbReference>
<evidence type="ECO:0000313" key="7">
    <source>
        <dbReference type="Proteomes" id="UP000008237"/>
    </source>
</evidence>
<name>E2C2K7_HARSA</name>
<comment type="similarity">
    <text evidence="3">Belongs to the RNA polymerase II subunit 5-mediating protein family.</text>
</comment>
<feature type="region of interest" description="Disordered" evidence="5">
    <location>
        <begin position="467"/>
        <end position="502"/>
    </location>
</feature>
<proteinExistence type="inferred from homology"/>
<organism evidence="7">
    <name type="scientific">Harpegnathos saltator</name>
    <name type="common">Jerdon's jumping ant</name>
    <dbReference type="NCBI Taxonomy" id="610380"/>
    <lineage>
        <taxon>Eukaryota</taxon>
        <taxon>Metazoa</taxon>
        <taxon>Ecdysozoa</taxon>
        <taxon>Arthropoda</taxon>
        <taxon>Hexapoda</taxon>
        <taxon>Insecta</taxon>
        <taxon>Pterygota</taxon>
        <taxon>Neoptera</taxon>
        <taxon>Endopterygota</taxon>
        <taxon>Hymenoptera</taxon>
        <taxon>Apocrita</taxon>
        <taxon>Aculeata</taxon>
        <taxon>Formicoidea</taxon>
        <taxon>Formicidae</taxon>
        <taxon>Ponerinae</taxon>
        <taxon>Ponerini</taxon>
        <taxon>Harpegnathos</taxon>
    </lineage>
</organism>
<accession>E2C2K7</accession>
<evidence type="ECO:0000256" key="2">
    <source>
        <dbReference type="ARBA" id="ARBA00023242"/>
    </source>
</evidence>
<protein>
    <submittedName>
        <fullName evidence="6">Unconventional prefoldin RPB5 interactor</fullName>
    </submittedName>
</protein>
<evidence type="ECO:0000256" key="1">
    <source>
        <dbReference type="ARBA" id="ARBA00004123"/>
    </source>
</evidence>
<dbReference type="InterPro" id="IPR004127">
    <property type="entry name" value="Prefoldin_subunit_alpha"/>
</dbReference>
<evidence type="ECO:0000313" key="6">
    <source>
        <dbReference type="EMBL" id="EFN77863.1"/>
    </source>
</evidence>
<comment type="subcellular location">
    <subcellularLocation>
        <location evidence="1">Nucleus</location>
    </subcellularLocation>
</comment>
<reference evidence="6 7" key="1">
    <citation type="journal article" date="2010" name="Science">
        <title>Genomic comparison of the ants Camponotus floridanus and Harpegnathos saltator.</title>
        <authorList>
            <person name="Bonasio R."/>
            <person name="Zhang G."/>
            <person name="Ye C."/>
            <person name="Mutti N.S."/>
            <person name="Fang X."/>
            <person name="Qin N."/>
            <person name="Donahue G."/>
            <person name="Yang P."/>
            <person name="Li Q."/>
            <person name="Li C."/>
            <person name="Zhang P."/>
            <person name="Huang Z."/>
            <person name="Berger S.L."/>
            <person name="Reinberg D."/>
            <person name="Wang J."/>
            <person name="Liebig J."/>
        </authorList>
    </citation>
    <scope>NUCLEOTIDE SEQUENCE [LARGE SCALE GENOMIC DNA]</scope>
    <source>
        <strain evidence="6 7">R22 G/1</strain>
    </source>
</reference>
<dbReference type="GO" id="GO:0003682">
    <property type="term" value="F:chromatin binding"/>
    <property type="evidence" value="ECO:0007669"/>
    <property type="project" value="TreeGrafter"/>
</dbReference>
<dbReference type="InterPro" id="IPR009053">
    <property type="entry name" value="Prefoldin"/>
</dbReference>
<evidence type="ECO:0000256" key="3">
    <source>
        <dbReference type="ARBA" id="ARBA00038295"/>
    </source>
</evidence>
<feature type="compositionally biased region" description="Polar residues" evidence="5">
    <location>
        <begin position="488"/>
        <end position="502"/>
    </location>
</feature>
<dbReference type="Gene3D" id="1.10.287.370">
    <property type="match status" value="1"/>
</dbReference>
<dbReference type="SUPFAM" id="SSF46579">
    <property type="entry name" value="Prefoldin"/>
    <property type="match status" value="1"/>
</dbReference>
<dbReference type="OrthoDB" id="21413at2759"/>
<feature type="compositionally biased region" description="Polar residues" evidence="5">
    <location>
        <begin position="425"/>
        <end position="437"/>
    </location>
</feature>
<dbReference type="PANTHER" id="PTHR15111:SF0">
    <property type="entry name" value="UNCONVENTIONAL PREFOLDIN RPB5 INTERACTOR 1"/>
    <property type="match status" value="1"/>
</dbReference>
<sequence>MDNTEDAEIKSEIGQIQNYQEISTMKHQLLNNILKEKIEQNKKEIKTWTEFKNRHKKVIEGLQEFPLSVSENCMVPISRLAFMKGKLIHTNEVLACLGDGYFVKYSASQAIALCNRRISFAEDILKRLEDERNLYETRQILLTEELFDEQDKKDVFEHWDEDKLDEWRIQHRQREKEYRQKLVKLKEKEETRESIRTEEDLFKRLDELELEEELEDEMNRLEEERRRFYGDDLEEGEVYDESEKDEDSSDFEQIIVDMLQEQPEKYKYIQADKVTNDISDVSSSSDTTQNETLNININRSIYTGEDLFKRLDKLELEEGLEDKTNSLEEERRRFYGDDLEKGKVCDESEKEDDSFDSEQIKIYMLQEQPEKYKYIQANKVTNDTSDVPSSSDTTQDETLNINSAENEQSNHIVNFIQEEPKENSSTESGDISETANVEQKKRVSFVEPCDQDNVDDESSIFEVLSSVEQDNSYSDENDDVDKIEFSHSSHTPNISESSNTEIQSPADIYKIFSTPIKPILKRSPNDMLPNQIVPPLQEDSSTDTDNECYSIKPSAYSSVSTNDDINVIYYANK</sequence>
<evidence type="ECO:0000256" key="5">
    <source>
        <dbReference type="SAM" id="MobiDB-lite"/>
    </source>
</evidence>
<dbReference type="GO" id="GO:0000122">
    <property type="term" value="P:negative regulation of transcription by RNA polymerase II"/>
    <property type="evidence" value="ECO:0007669"/>
    <property type="project" value="TreeGrafter"/>
</dbReference>
<keyword evidence="2" id="KW-0539">Nucleus</keyword>
<evidence type="ECO:0000256" key="4">
    <source>
        <dbReference type="SAM" id="Coils"/>
    </source>
</evidence>
<dbReference type="AlphaFoldDB" id="E2C2K7"/>
<feature type="region of interest" description="Disordered" evidence="5">
    <location>
        <begin position="419"/>
        <end position="454"/>
    </location>
</feature>
<dbReference type="Proteomes" id="UP000008237">
    <property type="component" value="Unassembled WGS sequence"/>
</dbReference>
<feature type="coiled-coil region" evidence="4">
    <location>
        <begin position="111"/>
        <end position="231"/>
    </location>
</feature>
<dbReference type="FunCoup" id="E2C2K7">
    <property type="interactions" value="18"/>
</dbReference>